<gene>
    <name evidence="3" type="ORF">EV666_10499</name>
</gene>
<dbReference type="AlphaFoldDB" id="A0A4R2GUJ2"/>
<keyword evidence="2" id="KW-0812">Transmembrane</keyword>
<evidence type="ECO:0000256" key="2">
    <source>
        <dbReference type="SAM" id="Phobius"/>
    </source>
</evidence>
<feature type="region of interest" description="Disordered" evidence="1">
    <location>
        <begin position="67"/>
        <end position="130"/>
    </location>
</feature>
<keyword evidence="2" id="KW-0472">Membrane</keyword>
<sequence length="207" mass="21941">MGYSSDKMQGQHYIMLGIVTGLVAGIPIGMLFYYCCFADRNRASADQRLQADTADWGRRAPVPNYLEALGRPSITPPPGYDRGSRISSDSPSPRASALLDHGQSSYSGDDSFDPTRPDASGEAPPADFPFIDESLETSIGPIPSTSAAITGERSDLAQNLLHTLEAPRATGPASMPSGAQGVHAGRVSYRRGERGLDGMIDLGLDVV</sequence>
<dbReference type="Proteomes" id="UP000294881">
    <property type="component" value="Unassembled WGS sequence"/>
</dbReference>
<comment type="caution">
    <text evidence="3">The sequence shown here is derived from an EMBL/GenBank/DDBJ whole genome shotgun (WGS) entry which is preliminary data.</text>
</comment>
<evidence type="ECO:0000256" key="1">
    <source>
        <dbReference type="SAM" id="MobiDB-lite"/>
    </source>
</evidence>
<evidence type="ECO:0000313" key="3">
    <source>
        <dbReference type="EMBL" id="TCO14147.1"/>
    </source>
</evidence>
<evidence type="ECO:0000313" key="4">
    <source>
        <dbReference type="Proteomes" id="UP000294881"/>
    </source>
</evidence>
<keyword evidence="2" id="KW-1133">Transmembrane helix</keyword>
<organism evidence="3 4">
    <name type="scientific">Camelimonas lactis</name>
    <dbReference type="NCBI Taxonomy" id="659006"/>
    <lineage>
        <taxon>Bacteria</taxon>
        <taxon>Pseudomonadati</taxon>
        <taxon>Pseudomonadota</taxon>
        <taxon>Alphaproteobacteria</taxon>
        <taxon>Hyphomicrobiales</taxon>
        <taxon>Chelatococcaceae</taxon>
        <taxon>Camelimonas</taxon>
    </lineage>
</organism>
<feature type="transmembrane region" description="Helical" evidence="2">
    <location>
        <begin position="12"/>
        <end position="34"/>
    </location>
</feature>
<dbReference type="EMBL" id="SLWL01000004">
    <property type="protein sequence ID" value="TCO14147.1"/>
    <property type="molecule type" value="Genomic_DNA"/>
</dbReference>
<keyword evidence="4" id="KW-1185">Reference proteome</keyword>
<reference evidence="3 4" key="1">
    <citation type="submission" date="2019-03" db="EMBL/GenBank/DDBJ databases">
        <title>Genomic Encyclopedia of Type Strains, Phase IV (KMG-IV): sequencing the most valuable type-strain genomes for metagenomic binning, comparative biology and taxonomic classification.</title>
        <authorList>
            <person name="Goeker M."/>
        </authorList>
    </citation>
    <scope>NUCLEOTIDE SEQUENCE [LARGE SCALE GENOMIC DNA]</scope>
    <source>
        <strain evidence="3 4">DSM 22958</strain>
    </source>
</reference>
<proteinExistence type="predicted"/>
<protein>
    <submittedName>
        <fullName evidence="3">Uncharacterized protein</fullName>
    </submittedName>
</protein>
<accession>A0A4R2GUJ2</accession>
<name>A0A4R2GUJ2_9HYPH</name>